<evidence type="ECO:0000313" key="2">
    <source>
        <dbReference type="WBParaSite" id="PSAMB.scaffold477size49950.g6171.t1"/>
    </source>
</evidence>
<protein>
    <submittedName>
        <fullName evidence="2">Uncharacterized protein</fullName>
    </submittedName>
</protein>
<name>A0A914WN05_9BILA</name>
<proteinExistence type="predicted"/>
<keyword evidence="1" id="KW-1185">Reference proteome</keyword>
<sequence>MLHTNAPSESVSGYLHWVIKANAMTSHELTVLWRETVLQQLVKDPTTSMPSFRAALVEGRNRDDIRDHTQRAKLRRRSSAKSFSLKHSIMAKMEACPWHYHV</sequence>
<reference evidence="2" key="1">
    <citation type="submission" date="2022-11" db="UniProtKB">
        <authorList>
            <consortium name="WormBaseParasite"/>
        </authorList>
    </citation>
    <scope>IDENTIFICATION</scope>
</reference>
<accession>A0A914WN05</accession>
<dbReference type="Proteomes" id="UP000887566">
    <property type="component" value="Unplaced"/>
</dbReference>
<dbReference type="AlphaFoldDB" id="A0A914WN05"/>
<organism evidence="1 2">
    <name type="scientific">Plectus sambesii</name>
    <dbReference type="NCBI Taxonomy" id="2011161"/>
    <lineage>
        <taxon>Eukaryota</taxon>
        <taxon>Metazoa</taxon>
        <taxon>Ecdysozoa</taxon>
        <taxon>Nematoda</taxon>
        <taxon>Chromadorea</taxon>
        <taxon>Plectida</taxon>
        <taxon>Plectina</taxon>
        <taxon>Plectoidea</taxon>
        <taxon>Plectidae</taxon>
        <taxon>Plectus</taxon>
    </lineage>
</organism>
<evidence type="ECO:0000313" key="1">
    <source>
        <dbReference type="Proteomes" id="UP000887566"/>
    </source>
</evidence>
<dbReference type="WBParaSite" id="PSAMB.scaffold477size49950.g6171.t1">
    <property type="protein sequence ID" value="PSAMB.scaffold477size49950.g6171.t1"/>
    <property type="gene ID" value="PSAMB.scaffold477size49950.g6171"/>
</dbReference>